<dbReference type="PANTHER" id="PTHR24232">
    <property type="entry name" value="G-PROTEIN COUPLED RECEPTOR"/>
    <property type="match status" value="1"/>
</dbReference>
<dbReference type="InterPro" id="IPR000276">
    <property type="entry name" value="GPCR_Rhodpsn"/>
</dbReference>
<dbReference type="SUPFAM" id="SSF81321">
    <property type="entry name" value="Family A G protein-coupled receptor-like"/>
    <property type="match status" value="1"/>
</dbReference>
<dbReference type="AlphaFoldDB" id="A0A3Q2D298"/>
<comment type="similarity">
    <text evidence="9">Belongs to the G-protein coupled receptor 1 family.</text>
</comment>
<keyword evidence="4 9" id="KW-0297">G-protein coupled receptor</keyword>
<proteinExistence type="inferred from homology"/>
<name>A0A3Q2D298_CYPVA</name>
<dbReference type="Proteomes" id="UP000265020">
    <property type="component" value="Unassembled WGS sequence"/>
</dbReference>
<comment type="subcellular location">
    <subcellularLocation>
        <location evidence="1">Membrane</location>
        <topology evidence="1">Multi-pass membrane protein</topology>
    </subcellularLocation>
</comment>
<dbReference type="OMA" id="WPFWYRF"/>
<evidence type="ECO:0000256" key="5">
    <source>
        <dbReference type="ARBA" id="ARBA00023136"/>
    </source>
</evidence>
<evidence type="ECO:0000256" key="6">
    <source>
        <dbReference type="ARBA" id="ARBA00023170"/>
    </source>
</evidence>
<evidence type="ECO:0000256" key="9">
    <source>
        <dbReference type="RuleBase" id="RU000688"/>
    </source>
</evidence>
<reference evidence="12" key="2">
    <citation type="submission" date="2025-09" db="UniProtKB">
        <authorList>
            <consortium name="Ensembl"/>
        </authorList>
    </citation>
    <scope>IDENTIFICATION</scope>
</reference>
<dbReference type="PANTHER" id="PTHR24232:SF85">
    <property type="entry name" value="G-PROTEIN COUPLED RECEPTOR 4"/>
    <property type="match status" value="1"/>
</dbReference>
<evidence type="ECO:0000256" key="1">
    <source>
        <dbReference type="ARBA" id="ARBA00004141"/>
    </source>
</evidence>
<dbReference type="PRINTS" id="PR00237">
    <property type="entry name" value="GPCRRHODOPSN"/>
</dbReference>
<dbReference type="GO" id="GO:0007200">
    <property type="term" value="P:phospholipase C-activating G protein-coupled receptor signaling pathway"/>
    <property type="evidence" value="ECO:0007669"/>
    <property type="project" value="TreeGrafter"/>
</dbReference>
<organism evidence="12 13">
    <name type="scientific">Cyprinodon variegatus</name>
    <name type="common">Sheepshead minnow</name>
    <dbReference type="NCBI Taxonomy" id="28743"/>
    <lineage>
        <taxon>Eukaryota</taxon>
        <taxon>Metazoa</taxon>
        <taxon>Chordata</taxon>
        <taxon>Craniata</taxon>
        <taxon>Vertebrata</taxon>
        <taxon>Euteleostomi</taxon>
        <taxon>Actinopterygii</taxon>
        <taxon>Neopterygii</taxon>
        <taxon>Teleostei</taxon>
        <taxon>Neoteleostei</taxon>
        <taxon>Acanthomorphata</taxon>
        <taxon>Ovalentaria</taxon>
        <taxon>Atherinomorphae</taxon>
        <taxon>Cyprinodontiformes</taxon>
        <taxon>Cyprinodontidae</taxon>
        <taxon>Cyprinodon</taxon>
    </lineage>
</organism>
<keyword evidence="5 10" id="KW-0472">Membrane</keyword>
<feature type="transmembrane region" description="Helical" evidence="10">
    <location>
        <begin position="139"/>
        <end position="159"/>
    </location>
</feature>
<evidence type="ECO:0000313" key="12">
    <source>
        <dbReference type="Ensembl" id="ENSCVAP00000012392.1"/>
    </source>
</evidence>
<accession>A0A3Q2D298</accession>
<protein>
    <recommendedName>
        <fullName evidence="11">G-protein coupled receptors family 1 profile domain-containing protein</fullName>
    </recommendedName>
</protein>
<feature type="transmembrane region" description="Helical" evidence="10">
    <location>
        <begin position="111"/>
        <end position="133"/>
    </location>
</feature>
<feature type="transmembrane region" description="Helical" evidence="10">
    <location>
        <begin position="210"/>
        <end position="232"/>
    </location>
</feature>
<evidence type="ECO:0000259" key="11">
    <source>
        <dbReference type="PROSITE" id="PS50262"/>
    </source>
</evidence>
<reference evidence="12" key="1">
    <citation type="submission" date="2025-08" db="UniProtKB">
        <authorList>
            <consortium name="Ensembl"/>
        </authorList>
    </citation>
    <scope>IDENTIFICATION</scope>
</reference>
<dbReference type="PROSITE" id="PS50262">
    <property type="entry name" value="G_PROTEIN_RECEP_F1_2"/>
    <property type="match status" value="1"/>
</dbReference>
<evidence type="ECO:0000256" key="4">
    <source>
        <dbReference type="ARBA" id="ARBA00023040"/>
    </source>
</evidence>
<dbReference type="GO" id="GO:0035025">
    <property type="term" value="P:positive regulation of Rho protein signal transduction"/>
    <property type="evidence" value="ECO:0007669"/>
    <property type="project" value="TreeGrafter"/>
</dbReference>
<feature type="domain" description="G-protein coupled receptors family 1 profile" evidence="11">
    <location>
        <begin position="19"/>
        <end position="229"/>
    </location>
</feature>
<dbReference type="GO" id="GO:0004930">
    <property type="term" value="F:G protein-coupled receptor activity"/>
    <property type="evidence" value="ECO:0007669"/>
    <property type="project" value="UniProtKB-KW"/>
</dbReference>
<keyword evidence="8 9" id="KW-0807">Transducer</keyword>
<feature type="transmembrane region" description="Helical" evidence="10">
    <location>
        <begin position="67"/>
        <end position="91"/>
    </location>
</feature>
<dbReference type="PROSITE" id="PS00237">
    <property type="entry name" value="G_PROTEIN_RECEP_F1_1"/>
    <property type="match status" value="1"/>
</dbReference>
<feature type="transmembrane region" description="Helical" evidence="10">
    <location>
        <begin position="12"/>
        <end position="30"/>
    </location>
</feature>
<keyword evidence="6 9" id="KW-0675">Receptor</keyword>
<keyword evidence="13" id="KW-1185">Reference proteome</keyword>
<dbReference type="GO" id="GO:0005886">
    <property type="term" value="C:plasma membrane"/>
    <property type="evidence" value="ECO:0007669"/>
    <property type="project" value="TreeGrafter"/>
</dbReference>
<evidence type="ECO:0000313" key="13">
    <source>
        <dbReference type="Proteomes" id="UP000265020"/>
    </source>
</evidence>
<evidence type="ECO:0000256" key="3">
    <source>
        <dbReference type="ARBA" id="ARBA00022989"/>
    </source>
</evidence>
<feature type="transmembrane region" description="Helical" evidence="10">
    <location>
        <begin position="37"/>
        <end position="61"/>
    </location>
</feature>
<dbReference type="GeneTree" id="ENSGT00940000164014"/>
<keyword evidence="2 9" id="KW-0812">Transmembrane</keyword>
<evidence type="ECO:0000256" key="10">
    <source>
        <dbReference type="SAM" id="Phobius"/>
    </source>
</evidence>
<keyword evidence="7" id="KW-0325">Glycoprotein</keyword>
<evidence type="ECO:0000256" key="2">
    <source>
        <dbReference type="ARBA" id="ARBA00022692"/>
    </source>
</evidence>
<feature type="transmembrane region" description="Helical" evidence="10">
    <location>
        <begin position="171"/>
        <end position="198"/>
    </location>
</feature>
<evidence type="ECO:0000256" key="8">
    <source>
        <dbReference type="ARBA" id="ARBA00023224"/>
    </source>
</evidence>
<keyword evidence="3 10" id="KW-1133">Transmembrane helix</keyword>
<dbReference type="Pfam" id="PF00001">
    <property type="entry name" value="7tm_1"/>
    <property type="match status" value="1"/>
</dbReference>
<sequence length="274" mass="31701">WKVWLLDLNTFSLVLPFFSMILLCFVFFSFQIRSERVVPVFIVNLLISDILQVACMAVHISAMTYGYIFYLIITYYGFVIASVYFMTLIALERYLMIAHPLWYRFNKIPKISVPVSVVTWIISILISFVSLGYPESSLLIPLPFMIFSLVGTFRSLYTVQAVPAAEKRRIVGILIVVFLTYTVVFLPYVLAPLMLIFATHFHIVVMSFNFLDYSCMLIQISPLTDIFLYIFLKKWFLDKLLTFLCCCIKNRDDGQQTVTETESSTSKGKDNDYP</sequence>
<evidence type="ECO:0000256" key="7">
    <source>
        <dbReference type="ARBA" id="ARBA00023180"/>
    </source>
</evidence>
<dbReference type="InterPro" id="IPR017452">
    <property type="entry name" value="GPCR_Rhodpsn_7TM"/>
</dbReference>
<dbReference type="Ensembl" id="ENSCVAT00000019636.1">
    <property type="protein sequence ID" value="ENSCVAP00000012392.1"/>
    <property type="gene ID" value="ENSCVAG00000014803.1"/>
</dbReference>
<dbReference type="Gene3D" id="1.20.1070.10">
    <property type="entry name" value="Rhodopsin 7-helix transmembrane proteins"/>
    <property type="match status" value="2"/>
</dbReference>